<sequence>MGVTCTGKAVVEYLGTFPSTISVHGNSKKGTGSEYVKTCATTKEKINDRIKNEPPRNVYCDMVLDDSMDAPRNLKQEIVQTKGKPPMVILYTDDQLKDIKKFCLTSENTSILGVDRTFNLGACFVTLTVFKNSYLLRRSTQLSPIMLGPLFLHWDGTCQTYQRFFSHLRTKFDANFHTEVGLCDLIIGSDEEKAIMKAVQQSFPYATQLLCQRQLEQNVRRYLQHKVGVPDQLKNEITSLIFGKDGLINSKDLVDFELTSMEMSNKFLDM</sequence>
<organism evidence="1 2">
    <name type="scientific">Paramuricea clavata</name>
    <name type="common">Red gorgonian</name>
    <name type="synonym">Violescent sea-whip</name>
    <dbReference type="NCBI Taxonomy" id="317549"/>
    <lineage>
        <taxon>Eukaryota</taxon>
        <taxon>Metazoa</taxon>
        <taxon>Cnidaria</taxon>
        <taxon>Anthozoa</taxon>
        <taxon>Octocorallia</taxon>
        <taxon>Malacalcyonacea</taxon>
        <taxon>Plexauridae</taxon>
        <taxon>Paramuricea</taxon>
    </lineage>
</organism>
<accession>A0A6S7IGL1</accession>
<evidence type="ECO:0000313" key="1">
    <source>
        <dbReference type="EMBL" id="CAB4015460.1"/>
    </source>
</evidence>
<dbReference type="EMBL" id="CACRXK020008721">
    <property type="protein sequence ID" value="CAB4015460.1"/>
    <property type="molecule type" value="Genomic_DNA"/>
</dbReference>
<proteinExistence type="predicted"/>
<gene>
    <name evidence="1" type="ORF">PACLA_8A050062</name>
</gene>
<dbReference type="OrthoDB" id="5791190at2759"/>
<dbReference type="Proteomes" id="UP001152795">
    <property type="component" value="Unassembled WGS sequence"/>
</dbReference>
<name>A0A6S7IGL1_PARCT</name>
<comment type="caution">
    <text evidence="1">The sequence shown here is derived from an EMBL/GenBank/DDBJ whole genome shotgun (WGS) entry which is preliminary data.</text>
</comment>
<dbReference type="AlphaFoldDB" id="A0A6S7IGL1"/>
<keyword evidence="2" id="KW-1185">Reference proteome</keyword>
<protein>
    <submittedName>
        <fullName evidence="1">Uncharacterized protein</fullName>
    </submittedName>
</protein>
<evidence type="ECO:0000313" key="2">
    <source>
        <dbReference type="Proteomes" id="UP001152795"/>
    </source>
</evidence>
<reference evidence="1" key="1">
    <citation type="submission" date="2020-04" db="EMBL/GenBank/DDBJ databases">
        <authorList>
            <person name="Alioto T."/>
            <person name="Alioto T."/>
            <person name="Gomez Garrido J."/>
        </authorList>
    </citation>
    <scope>NUCLEOTIDE SEQUENCE</scope>
    <source>
        <strain evidence="1">A484AB</strain>
    </source>
</reference>